<evidence type="ECO:0000313" key="3">
    <source>
        <dbReference type="EnsemblMetazoa" id="Aqu2.1.37133_001"/>
    </source>
</evidence>
<dbReference type="PANTHER" id="PTHR10412">
    <property type="entry name" value="MANNOSYL-OLIGOSACCHARIDE GLUCOSIDASE"/>
    <property type="match status" value="1"/>
</dbReference>
<evidence type="ECO:0000259" key="2">
    <source>
        <dbReference type="Pfam" id="PF22422"/>
    </source>
</evidence>
<dbReference type="InterPro" id="IPR004888">
    <property type="entry name" value="Glycoside_hydrolase_63"/>
</dbReference>
<dbReference type="AlphaFoldDB" id="A0A1X7VAX0"/>
<dbReference type="GO" id="GO:0004573">
    <property type="term" value="F:Glc3Man9GlcNAc2 oligosaccharide glucosidase activity"/>
    <property type="evidence" value="ECO:0007669"/>
    <property type="project" value="InterPro"/>
</dbReference>
<evidence type="ECO:0000313" key="4">
    <source>
        <dbReference type="Proteomes" id="UP000007879"/>
    </source>
</evidence>
<feature type="domain" description="Mannosylglycerate hydrolase MGH1-like glycoside hydrolase" evidence="2">
    <location>
        <begin position="461"/>
        <end position="565"/>
    </location>
</feature>
<reference evidence="3" key="2">
    <citation type="submission" date="2017-05" db="UniProtKB">
        <authorList>
            <consortium name="EnsemblMetazoa"/>
        </authorList>
    </citation>
    <scope>IDENTIFICATION</scope>
</reference>
<dbReference type="InterPro" id="IPR012341">
    <property type="entry name" value="6hp_glycosidase-like_sf"/>
</dbReference>
<dbReference type="InterPro" id="IPR054491">
    <property type="entry name" value="MGH1-like_GH"/>
</dbReference>
<dbReference type="Gene3D" id="1.50.10.10">
    <property type="match status" value="1"/>
</dbReference>
<accession>A0A1X7VAX0</accession>
<sequence>MAEGSEATARTTSVKAKGFFKRAPTVVGINLTTSEADRLRTDKERVNNWKRWGPYLSERQWATVREDYSPDGSCWDYFPHDHARSRSYRWGEDGLLGITDRQCRLCFALSLWNEKDSILKERLFGLTGPEGNHGEDCKECYYYLDSTPSHSYMKALYKYPQAEYPYAKLVEENRKRSNQELEYELEDTGVFDESRYWDVFAEYAKAGPNDVLIKIKVCNRGPEESTLHLLPTLWYRNTWIWGCEHEGCTRKALLKKVDGSHVVGSHETLGKSHWFVGPDPNGETPPLLWTENETNMKKLYGIDHYTIYYKDAFNRYVINNEKDAVTPDNRGTKVAAYYVLKVPPGGEAVVKLRLCDEESIPKEDPFGDSFDKEFANRIEEADEFYDGIMPHSFSKEQKQIARQGYAGLLWSKQFYHYIVDAWLNGDPDAPTPPRERLEGRNKEWMHLFNRDIVSMPDKWEYPWYASWDLAFHMIPFAKIDPEFAKEQLILFLREWYMAPNGQIPAYEFQFSDVNPPVHAWAVWRVYKMTAPKGERDIKFLARAFQKLILNFNWWVNRKDPSGKNVFSGGFLGLDNIGIFDRSKPLPTGGELEQADGTAWMAFFCVVMLDIALELAFHDDVYEDMASKFFEHFVLIVDAMNKIGACEGQGLWDEKDGFYYDFLRLDGTSMPMRVRSMVGLIPLFACLVLEDEVIQKLPGFRKRLKWFLDNRKDLAKQISYLDSLKDNQFCHLLAIPSKERLQRVLHYMLDENEFLSSYGIRSLSKVHDKEPFFMEVQGEKHEVSYVPAESNTFLFGGNSNWRGPIWLCVNFLIIESLERYYYFYGEDFKVENPVGSGVYMNLLQVSKDLCQRVCSIFEPDENGRRPCHGNDPRYSSDPNWKDLVLFYEYFDGDTGRGCGASHQTGWTALVMRCMDKLAAEEGRQ</sequence>
<reference evidence="4" key="1">
    <citation type="journal article" date="2010" name="Nature">
        <title>The Amphimedon queenslandica genome and the evolution of animal complexity.</title>
        <authorList>
            <person name="Srivastava M."/>
            <person name="Simakov O."/>
            <person name="Chapman J."/>
            <person name="Fahey B."/>
            <person name="Gauthier M.E."/>
            <person name="Mitros T."/>
            <person name="Richards G.S."/>
            <person name="Conaco C."/>
            <person name="Dacre M."/>
            <person name="Hellsten U."/>
            <person name="Larroux C."/>
            <person name="Putnam N.H."/>
            <person name="Stanke M."/>
            <person name="Adamska M."/>
            <person name="Darling A."/>
            <person name="Degnan S.M."/>
            <person name="Oakley T.H."/>
            <person name="Plachetzki D.C."/>
            <person name="Zhai Y."/>
            <person name="Adamski M."/>
            <person name="Calcino A."/>
            <person name="Cummins S.F."/>
            <person name="Goodstein D.M."/>
            <person name="Harris C."/>
            <person name="Jackson D.J."/>
            <person name="Leys S.P."/>
            <person name="Shu S."/>
            <person name="Woodcroft B.J."/>
            <person name="Vervoort M."/>
            <person name="Kosik K.S."/>
            <person name="Manning G."/>
            <person name="Degnan B.M."/>
            <person name="Rokhsar D.S."/>
        </authorList>
    </citation>
    <scope>NUCLEOTIDE SEQUENCE [LARGE SCALE GENOMIC DNA]</scope>
</reference>
<dbReference type="KEGG" id="aqu:100636110"/>
<dbReference type="OrthoDB" id="14419at2759"/>
<dbReference type="PANTHER" id="PTHR10412:SF10">
    <property type="entry name" value="GLYCOSYL HYDROLASE FAMILY 63 C-TERMINAL DOMAIN-CONTAINING PROTEIN"/>
    <property type="match status" value="1"/>
</dbReference>
<organism evidence="3">
    <name type="scientific">Amphimedon queenslandica</name>
    <name type="common">Sponge</name>
    <dbReference type="NCBI Taxonomy" id="400682"/>
    <lineage>
        <taxon>Eukaryota</taxon>
        <taxon>Metazoa</taxon>
        <taxon>Porifera</taxon>
        <taxon>Demospongiae</taxon>
        <taxon>Heteroscleromorpha</taxon>
        <taxon>Haplosclerida</taxon>
        <taxon>Niphatidae</taxon>
        <taxon>Amphimedon</taxon>
    </lineage>
</organism>
<keyword evidence="4" id="KW-1185">Reference proteome</keyword>
<dbReference type="EnsemblMetazoa" id="Aqu2.1.37133_001">
    <property type="protein sequence ID" value="Aqu2.1.37133_001"/>
    <property type="gene ID" value="Aqu2.1.37133"/>
</dbReference>
<feature type="domain" description="Glycosyl hydrolase family 63 C-terminal" evidence="1">
    <location>
        <begin position="593"/>
        <end position="826"/>
    </location>
</feature>
<dbReference type="InParanoid" id="A0A1X7VAX0"/>
<dbReference type="STRING" id="400682.A0A1X7VAX0"/>
<dbReference type="eggNOG" id="KOG2161">
    <property type="taxonomic scope" value="Eukaryota"/>
</dbReference>
<dbReference type="Pfam" id="PF03200">
    <property type="entry name" value="Glyco_hydro_63"/>
    <property type="match status" value="1"/>
</dbReference>
<dbReference type="Proteomes" id="UP000007879">
    <property type="component" value="Unassembled WGS sequence"/>
</dbReference>
<dbReference type="EnsemblMetazoa" id="XM_003385044.2">
    <property type="protein sequence ID" value="XP_003385092.1"/>
    <property type="gene ID" value="LOC100636110"/>
</dbReference>
<dbReference type="Pfam" id="PF22422">
    <property type="entry name" value="MGH1-like_GH"/>
    <property type="match status" value="1"/>
</dbReference>
<dbReference type="InterPro" id="IPR008928">
    <property type="entry name" value="6-hairpin_glycosidase_sf"/>
</dbReference>
<evidence type="ECO:0000259" key="1">
    <source>
        <dbReference type="Pfam" id="PF03200"/>
    </source>
</evidence>
<proteinExistence type="predicted"/>
<protein>
    <submittedName>
        <fullName evidence="3">Uncharacterized protein</fullName>
    </submittedName>
</protein>
<name>A0A1X7VAX0_AMPQE</name>
<dbReference type="SUPFAM" id="SSF48208">
    <property type="entry name" value="Six-hairpin glycosidases"/>
    <property type="match status" value="1"/>
</dbReference>
<dbReference type="GO" id="GO:0009311">
    <property type="term" value="P:oligosaccharide metabolic process"/>
    <property type="evidence" value="ECO:0007669"/>
    <property type="project" value="InterPro"/>
</dbReference>
<dbReference type="InterPro" id="IPR031335">
    <property type="entry name" value="Glyco_hydro_63_C"/>
</dbReference>
<gene>
    <name evidence="3" type="primary">100636110</name>
</gene>